<reference evidence="2" key="1">
    <citation type="journal article" date="2014" name="Science">
        <title>Ancient hybridizations among the ancestral genomes of bread wheat.</title>
        <authorList>
            <consortium name="International Wheat Genome Sequencing Consortium,"/>
            <person name="Marcussen T."/>
            <person name="Sandve S.R."/>
            <person name="Heier L."/>
            <person name="Spannagl M."/>
            <person name="Pfeifer M."/>
            <person name="Jakobsen K.S."/>
            <person name="Wulff B.B."/>
            <person name="Steuernagel B."/>
            <person name="Mayer K.F."/>
            <person name="Olsen O.A."/>
        </authorList>
    </citation>
    <scope>NUCLEOTIDE SEQUENCE [LARGE SCALE GENOMIC DNA]</scope>
    <source>
        <strain evidence="2">cv. AL8/78</strain>
    </source>
</reference>
<dbReference type="AlphaFoldDB" id="A0A453MSE9"/>
<organism evidence="1 2">
    <name type="scientific">Aegilops tauschii subsp. strangulata</name>
    <name type="common">Goatgrass</name>
    <dbReference type="NCBI Taxonomy" id="200361"/>
    <lineage>
        <taxon>Eukaryota</taxon>
        <taxon>Viridiplantae</taxon>
        <taxon>Streptophyta</taxon>
        <taxon>Embryophyta</taxon>
        <taxon>Tracheophyta</taxon>
        <taxon>Spermatophyta</taxon>
        <taxon>Magnoliopsida</taxon>
        <taxon>Liliopsida</taxon>
        <taxon>Poales</taxon>
        <taxon>Poaceae</taxon>
        <taxon>BOP clade</taxon>
        <taxon>Pooideae</taxon>
        <taxon>Triticodae</taxon>
        <taxon>Triticeae</taxon>
        <taxon>Triticinae</taxon>
        <taxon>Aegilops</taxon>
    </lineage>
</organism>
<dbReference type="Gramene" id="AET6Gv20057900.8">
    <property type="protein sequence ID" value="AET6Gv20057900.8"/>
    <property type="gene ID" value="AET6Gv20057900"/>
</dbReference>
<evidence type="ECO:0000313" key="2">
    <source>
        <dbReference type="Proteomes" id="UP000015105"/>
    </source>
</evidence>
<reference evidence="2" key="2">
    <citation type="journal article" date="2017" name="Nat. Plants">
        <title>The Aegilops tauschii genome reveals multiple impacts of transposons.</title>
        <authorList>
            <person name="Zhao G."/>
            <person name="Zou C."/>
            <person name="Li K."/>
            <person name="Wang K."/>
            <person name="Li T."/>
            <person name="Gao L."/>
            <person name="Zhang X."/>
            <person name="Wang H."/>
            <person name="Yang Z."/>
            <person name="Liu X."/>
            <person name="Jiang W."/>
            <person name="Mao L."/>
            <person name="Kong X."/>
            <person name="Jiao Y."/>
            <person name="Jia J."/>
        </authorList>
    </citation>
    <scope>NUCLEOTIDE SEQUENCE [LARGE SCALE GENOMIC DNA]</scope>
    <source>
        <strain evidence="2">cv. AL8/78</strain>
    </source>
</reference>
<evidence type="ECO:0000313" key="1">
    <source>
        <dbReference type="EnsemblPlants" id="AET6Gv20057900.8"/>
    </source>
</evidence>
<dbReference type="Proteomes" id="UP000015105">
    <property type="component" value="Chromosome 6D"/>
</dbReference>
<dbReference type="EnsemblPlants" id="AET6Gv20057900.8">
    <property type="protein sequence ID" value="AET6Gv20057900.8"/>
    <property type="gene ID" value="AET6Gv20057900"/>
</dbReference>
<reference evidence="1" key="5">
    <citation type="journal article" date="2021" name="G3 (Bethesda)">
        <title>Aegilops tauschii genome assembly Aet v5.0 features greater sequence contiguity and improved annotation.</title>
        <authorList>
            <person name="Wang L."/>
            <person name="Zhu T."/>
            <person name="Rodriguez J.C."/>
            <person name="Deal K.R."/>
            <person name="Dubcovsky J."/>
            <person name="McGuire P.E."/>
            <person name="Lux T."/>
            <person name="Spannagl M."/>
            <person name="Mayer K.F.X."/>
            <person name="Baldrich P."/>
            <person name="Meyers B.C."/>
            <person name="Huo N."/>
            <person name="Gu Y.Q."/>
            <person name="Zhou H."/>
            <person name="Devos K.M."/>
            <person name="Bennetzen J.L."/>
            <person name="Unver T."/>
            <person name="Budak H."/>
            <person name="Gulick P.J."/>
            <person name="Galiba G."/>
            <person name="Kalapos B."/>
            <person name="Nelson D.R."/>
            <person name="Li P."/>
            <person name="You F.M."/>
            <person name="Luo M.C."/>
            <person name="Dvorak J."/>
        </authorList>
    </citation>
    <scope>NUCLEOTIDE SEQUENCE [LARGE SCALE GENOMIC DNA]</scope>
    <source>
        <strain evidence="1">cv. AL8/78</strain>
    </source>
</reference>
<reference evidence="1" key="3">
    <citation type="journal article" date="2017" name="Nature">
        <title>Genome sequence of the progenitor of the wheat D genome Aegilops tauschii.</title>
        <authorList>
            <person name="Luo M.C."/>
            <person name="Gu Y.Q."/>
            <person name="Puiu D."/>
            <person name="Wang H."/>
            <person name="Twardziok S.O."/>
            <person name="Deal K.R."/>
            <person name="Huo N."/>
            <person name="Zhu T."/>
            <person name="Wang L."/>
            <person name="Wang Y."/>
            <person name="McGuire P.E."/>
            <person name="Liu S."/>
            <person name="Long H."/>
            <person name="Ramasamy R.K."/>
            <person name="Rodriguez J.C."/>
            <person name="Van S.L."/>
            <person name="Yuan L."/>
            <person name="Wang Z."/>
            <person name="Xia Z."/>
            <person name="Xiao L."/>
            <person name="Anderson O.D."/>
            <person name="Ouyang S."/>
            <person name="Liang Y."/>
            <person name="Zimin A.V."/>
            <person name="Pertea G."/>
            <person name="Qi P."/>
            <person name="Bennetzen J.L."/>
            <person name="Dai X."/>
            <person name="Dawson M.W."/>
            <person name="Muller H.G."/>
            <person name="Kugler K."/>
            <person name="Rivarola-Duarte L."/>
            <person name="Spannagl M."/>
            <person name="Mayer K.F.X."/>
            <person name="Lu F.H."/>
            <person name="Bevan M.W."/>
            <person name="Leroy P."/>
            <person name="Li P."/>
            <person name="You F.M."/>
            <person name="Sun Q."/>
            <person name="Liu Z."/>
            <person name="Lyons E."/>
            <person name="Wicker T."/>
            <person name="Salzberg S.L."/>
            <person name="Devos K.M."/>
            <person name="Dvorak J."/>
        </authorList>
    </citation>
    <scope>NUCLEOTIDE SEQUENCE [LARGE SCALE GENOMIC DNA]</scope>
    <source>
        <strain evidence="1">cv. AL8/78</strain>
    </source>
</reference>
<name>A0A453MSE9_AEGTS</name>
<sequence>LATMRIPLRSNSSGDIYDFRSMNKGGTIVCSATSSGDLWH</sequence>
<accession>A0A453MSE9</accession>
<proteinExistence type="predicted"/>
<reference evidence="1" key="4">
    <citation type="submission" date="2019-03" db="UniProtKB">
        <authorList>
            <consortium name="EnsemblPlants"/>
        </authorList>
    </citation>
    <scope>IDENTIFICATION</scope>
</reference>
<protein>
    <submittedName>
        <fullName evidence="1">Uncharacterized protein</fullName>
    </submittedName>
</protein>
<keyword evidence="2" id="KW-1185">Reference proteome</keyword>